<evidence type="ECO:0000259" key="7">
    <source>
        <dbReference type="PROSITE" id="PS50893"/>
    </source>
</evidence>
<dbReference type="InterPro" id="IPR003593">
    <property type="entry name" value="AAA+_ATPase"/>
</dbReference>
<organism evidence="8 9">
    <name type="scientific">Candidatus Seongchinamella marina</name>
    <dbReference type="NCBI Taxonomy" id="2518990"/>
    <lineage>
        <taxon>Bacteria</taxon>
        <taxon>Pseudomonadati</taxon>
        <taxon>Pseudomonadota</taxon>
        <taxon>Gammaproteobacteria</taxon>
        <taxon>Cellvibrionales</taxon>
        <taxon>Halieaceae</taxon>
        <taxon>Seongchinamella</taxon>
    </lineage>
</organism>
<keyword evidence="5" id="KW-1278">Translocase</keyword>
<evidence type="ECO:0000256" key="5">
    <source>
        <dbReference type="ARBA" id="ARBA00022967"/>
    </source>
</evidence>
<dbReference type="InterPro" id="IPR003439">
    <property type="entry name" value="ABC_transporter-like_ATP-bd"/>
</dbReference>
<dbReference type="Proteomes" id="UP001143307">
    <property type="component" value="Unassembled WGS sequence"/>
</dbReference>
<evidence type="ECO:0000256" key="4">
    <source>
        <dbReference type="ARBA" id="ARBA00022840"/>
    </source>
</evidence>
<dbReference type="PANTHER" id="PTHR43499">
    <property type="entry name" value="ABC TRANSPORTER I FAMILY MEMBER 1"/>
    <property type="match status" value="1"/>
</dbReference>
<dbReference type="PROSITE" id="PS50893">
    <property type="entry name" value="ABC_TRANSPORTER_2"/>
    <property type="match status" value="1"/>
</dbReference>
<keyword evidence="1" id="KW-0813">Transport</keyword>
<dbReference type="SUPFAM" id="SSF52540">
    <property type="entry name" value="P-loop containing nucleoside triphosphate hydrolases"/>
    <property type="match status" value="1"/>
</dbReference>
<dbReference type="PANTHER" id="PTHR43499:SF1">
    <property type="entry name" value="ABC TRANSPORTER I FAMILY MEMBER 1"/>
    <property type="match status" value="1"/>
</dbReference>
<sequence>MLVAESLSLERGGRQLFEDLSFSILPGQLVQLEGANGAGKTSLIRILAGLSRYGFQGEVSRHGGMLYLSHQSAVKSLLSPRENLSWHVSGEGQYSNAEIESALTSVGLYGYEDVPSHALSAGQHRRVNLARLYLSGSPLWLLDEPYTAIDASGVSALEALFAKHVTGGGAVLLTSHQRVDVNCPLVRLDLSAGVMS</sequence>
<protein>
    <submittedName>
        <fullName evidence="8">Cytochrome c biogenesis heme-transporting ATPase CcmA</fullName>
    </submittedName>
</protein>
<proteinExistence type="predicted"/>
<keyword evidence="2" id="KW-0547">Nucleotide-binding</keyword>
<gene>
    <name evidence="8" type="primary">ccmA</name>
    <name evidence="8" type="ORF">EYC87_07055</name>
</gene>
<dbReference type="Pfam" id="PF00005">
    <property type="entry name" value="ABC_tran"/>
    <property type="match status" value="1"/>
</dbReference>
<keyword evidence="9" id="KW-1185">Reference proteome</keyword>
<evidence type="ECO:0000256" key="2">
    <source>
        <dbReference type="ARBA" id="ARBA00022741"/>
    </source>
</evidence>
<dbReference type="NCBIfam" id="NF010061">
    <property type="entry name" value="PRK13538.1"/>
    <property type="match status" value="1"/>
</dbReference>
<name>A0ABT3STN0_9GAMM</name>
<dbReference type="InterPro" id="IPR005895">
    <property type="entry name" value="ABC_transptr_haem_export_CcmA"/>
</dbReference>
<evidence type="ECO:0000313" key="9">
    <source>
        <dbReference type="Proteomes" id="UP001143307"/>
    </source>
</evidence>
<dbReference type="EMBL" id="SHNP01000002">
    <property type="protein sequence ID" value="MCX2973342.1"/>
    <property type="molecule type" value="Genomic_DNA"/>
</dbReference>
<dbReference type="InterPro" id="IPR027417">
    <property type="entry name" value="P-loop_NTPase"/>
</dbReference>
<comment type="caution">
    <text evidence="8">The sequence shown here is derived from an EMBL/GenBank/DDBJ whole genome shotgun (WGS) entry which is preliminary data.</text>
</comment>
<evidence type="ECO:0000256" key="1">
    <source>
        <dbReference type="ARBA" id="ARBA00022448"/>
    </source>
</evidence>
<keyword evidence="6" id="KW-0472">Membrane</keyword>
<dbReference type="SMART" id="SM00382">
    <property type="entry name" value="AAA"/>
    <property type="match status" value="1"/>
</dbReference>
<dbReference type="RefSeq" id="WP_279252263.1">
    <property type="nucleotide sequence ID" value="NZ_SHNP01000002.1"/>
</dbReference>
<evidence type="ECO:0000313" key="8">
    <source>
        <dbReference type="EMBL" id="MCX2973342.1"/>
    </source>
</evidence>
<accession>A0ABT3STN0</accession>
<dbReference type="NCBIfam" id="TIGR01189">
    <property type="entry name" value="ccmA"/>
    <property type="match status" value="1"/>
</dbReference>
<reference evidence="8" key="1">
    <citation type="submission" date="2019-02" db="EMBL/GenBank/DDBJ databases">
        <authorList>
            <person name="Li S.-H."/>
        </authorList>
    </citation>
    <scope>NUCLEOTIDE SEQUENCE</scope>
    <source>
        <strain evidence="8">IMCC8485</strain>
    </source>
</reference>
<feature type="domain" description="ABC transporter" evidence="7">
    <location>
        <begin position="2"/>
        <end position="195"/>
    </location>
</feature>
<keyword evidence="3" id="KW-0201">Cytochrome c-type biogenesis</keyword>
<keyword evidence="4" id="KW-0067">ATP-binding</keyword>
<evidence type="ECO:0000256" key="6">
    <source>
        <dbReference type="ARBA" id="ARBA00023136"/>
    </source>
</evidence>
<dbReference type="Gene3D" id="3.40.50.300">
    <property type="entry name" value="P-loop containing nucleotide triphosphate hydrolases"/>
    <property type="match status" value="1"/>
</dbReference>
<evidence type="ECO:0000256" key="3">
    <source>
        <dbReference type="ARBA" id="ARBA00022748"/>
    </source>
</evidence>